<dbReference type="PANTHER" id="PTHR43679:SF2">
    <property type="entry name" value="OCTANOYL-[GCVH]:PROTEIN N-OCTANOYLTRANSFERASE"/>
    <property type="match status" value="1"/>
</dbReference>
<dbReference type="GO" id="GO:0033819">
    <property type="term" value="F:lipoyl(octanoyl) transferase activity"/>
    <property type="evidence" value="ECO:0007669"/>
    <property type="project" value="InterPro"/>
</dbReference>
<evidence type="ECO:0000256" key="1">
    <source>
        <dbReference type="ARBA" id="ARBA00022679"/>
    </source>
</evidence>
<dbReference type="RefSeq" id="WP_146816418.1">
    <property type="nucleotide sequence ID" value="NZ_BJYA01000012.1"/>
</dbReference>
<dbReference type="HAMAP" id="MF_02119">
    <property type="entry name" value="LipL"/>
    <property type="match status" value="1"/>
</dbReference>
<feature type="active site" description="Acyl-thioester intermediate" evidence="3">
    <location>
        <position position="144"/>
    </location>
</feature>
<gene>
    <name evidence="3 5" type="primary">lipL</name>
    <name evidence="5" type="ORF">AHA02nite_17780</name>
</gene>
<dbReference type="EMBL" id="BJYA01000012">
    <property type="protein sequence ID" value="GEN46002.1"/>
    <property type="molecule type" value="Genomic_DNA"/>
</dbReference>
<evidence type="ECO:0000256" key="2">
    <source>
        <dbReference type="ARBA" id="ARBA00023315"/>
    </source>
</evidence>
<comment type="pathway">
    <text evidence="3">Protein modification; protein lipoylation via endogenous pathway; protein N(6)-(lipoyl)lysine from octanoyl-[acyl-carrier-protein].</text>
</comment>
<comment type="caution">
    <text evidence="5">The sequence shown here is derived from an EMBL/GenBank/DDBJ whole genome shotgun (WGS) entry which is preliminary data.</text>
</comment>
<reference evidence="5 6" key="1">
    <citation type="submission" date="2019-07" db="EMBL/GenBank/DDBJ databases">
        <title>Whole genome shotgun sequence of Alkalibacillus haloalkaliphilus NBRC 103110.</title>
        <authorList>
            <person name="Hosoyama A."/>
            <person name="Uohara A."/>
            <person name="Ohji S."/>
            <person name="Ichikawa N."/>
        </authorList>
    </citation>
    <scope>NUCLEOTIDE SEQUENCE [LARGE SCALE GENOMIC DNA]</scope>
    <source>
        <strain evidence="5 6">NBRC 103110</strain>
    </source>
</reference>
<dbReference type="InterPro" id="IPR045864">
    <property type="entry name" value="aa-tRNA-synth_II/BPL/LPL"/>
</dbReference>
<protein>
    <recommendedName>
        <fullName evidence="3">Octanoyl-[GcvH]:protein N-octanoyltransferase</fullName>
        <ecNumber evidence="3">2.3.1.204</ecNumber>
    </recommendedName>
    <alternativeName>
        <fullName evidence="3">Octanoyl-[GcvH]:E2 amidotransferase</fullName>
    </alternativeName>
</protein>
<dbReference type="GO" id="GO:0009249">
    <property type="term" value="P:protein lipoylation"/>
    <property type="evidence" value="ECO:0007669"/>
    <property type="project" value="UniProtKB-UniRule"/>
</dbReference>
<dbReference type="PROSITE" id="PS51733">
    <property type="entry name" value="BPL_LPL_CATALYTIC"/>
    <property type="match status" value="1"/>
</dbReference>
<comment type="similarity">
    <text evidence="3">Belongs to the octanoyltransferase LipL family.</text>
</comment>
<proteinExistence type="inferred from homology"/>
<keyword evidence="1 3" id="KW-0808">Transferase</keyword>
<dbReference type="InterPro" id="IPR050664">
    <property type="entry name" value="Octanoyltrans_LipM/LipL"/>
</dbReference>
<comment type="miscellaneous">
    <text evidence="3">The reaction proceeds via a thioester-linked acyl-enzyme intermediate.</text>
</comment>
<sequence length="277" mass="31678">MNHKLLDINQIRFIDHSDPSLSTISQSFATDDALCLSVSQSKETVMRYWVHEPTIVLGIPDSRLPHIQDGVHYLSEQGYNVIIRNSGGLAVALDEGVLNISLIFPDTKQSDIHDGYEAMVGFIKWLFQDEQPMIEAYEIEQSYCPGSYDLSINGQKFAGISQRRVKNGSAVQIYLCVEGDGSQRAELLKQFYNKSIKGEQTKFNYPNVNPEVMASLEQLLNKKITVSQIKEQILSRLHSEQIDVIHQPLNEQEFNWYESRLELMQKRNKDLPLTKRS</sequence>
<dbReference type="PANTHER" id="PTHR43679">
    <property type="entry name" value="OCTANOYLTRANSFERASE LIPM-RELATED"/>
    <property type="match status" value="1"/>
</dbReference>
<dbReference type="InterPro" id="IPR004143">
    <property type="entry name" value="BPL_LPL_catalytic"/>
</dbReference>
<name>A0A511W9J2_9BACI</name>
<evidence type="ECO:0000313" key="6">
    <source>
        <dbReference type="Proteomes" id="UP000321440"/>
    </source>
</evidence>
<dbReference type="GO" id="GO:0009107">
    <property type="term" value="P:lipoate biosynthetic process"/>
    <property type="evidence" value="ECO:0007669"/>
    <property type="project" value="UniProtKB-UniRule"/>
</dbReference>
<evidence type="ECO:0000259" key="4">
    <source>
        <dbReference type="PROSITE" id="PS51733"/>
    </source>
</evidence>
<dbReference type="CDD" id="cd16443">
    <property type="entry name" value="LplA"/>
    <property type="match status" value="1"/>
</dbReference>
<dbReference type="AlphaFoldDB" id="A0A511W9J2"/>
<dbReference type="Gene3D" id="3.30.930.10">
    <property type="entry name" value="Bira Bifunctional Protein, Domain 2"/>
    <property type="match status" value="1"/>
</dbReference>
<dbReference type="InterPro" id="IPR024897">
    <property type="entry name" value="LipL"/>
</dbReference>
<dbReference type="Proteomes" id="UP000321440">
    <property type="component" value="Unassembled WGS sequence"/>
</dbReference>
<feature type="domain" description="BPL/LPL catalytic" evidence="4">
    <location>
        <begin position="40"/>
        <end position="224"/>
    </location>
</feature>
<keyword evidence="6" id="KW-1185">Reference proteome</keyword>
<comment type="catalytic activity">
    <reaction evidence="3">
        <text>N(6)-octanoyl-L-lysyl-[glycine-cleavage complex H protein] + L-lysyl-[lipoyl-carrier protein] = N(6)-octanoyl-L-lysyl-[lipoyl-carrier protein] + L-lysyl-[glycine-cleavage complex H protein]</text>
        <dbReference type="Rhea" id="RHEA:20213"/>
        <dbReference type="Rhea" id="RHEA-COMP:10500"/>
        <dbReference type="Rhea" id="RHEA-COMP:10501"/>
        <dbReference type="Rhea" id="RHEA-COMP:10503"/>
        <dbReference type="Rhea" id="RHEA-COMP:10504"/>
        <dbReference type="ChEBI" id="CHEBI:29969"/>
        <dbReference type="ChEBI" id="CHEBI:78809"/>
        <dbReference type="EC" id="2.3.1.204"/>
    </reaction>
</comment>
<feature type="site" description="Lowers pKa of active site Cys" evidence="3">
    <location>
        <position position="156"/>
    </location>
</feature>
<organism evidence="5 6">
    <name type="scientific">Alkalibacillus haloalkaliphilus</name>
    <dbReference type="NCBI Taxonomy" id="94136"/>
    <lineage>
        <taxon>Bacteria</taxon>
        <taxon>Bacillati</taxon>
        <taxon>Bacillota</taxon>
        <taxon>Bacilli</taxon>
        <taxon>Bacillales</taxon>
        <taxon>Bacillaceae</taxon>
        <taxon>Alkalibacillus</taxon>
    </lineage>
</organism>
<comment type="function">
    <text evidence="3">Catalyzes the amidotransfer (transamidation) of the octanoyl moiety from octanoyl-GcvH to the lipoyl domain of the E2 subunit of lipoate-dependent enzymes.</text>
</comment>
<dbReference type="EC" id="2.3.1.204" evidence="3"/>
<evidence type="ECO:0000313" key="5">
    <source>
        <dbReference type="EMBL" id="GEN46002.1"/>
    </source>
</evidence>
<dbReference type="OrthoDB" id="2080934at2"/>
<accession>A0A511W9J2</accession>
<keyword evidence="2 3" id="KW-0012">Acyltransferase</keyword>
<dbReference type="Pfam" id="PF21948">
    <property type="entry name" value="LplA-B_cat"/>
    <property type="match status" value="1"/>
</dbReference>
<dbReference type="SUPFAM" id="SSF55681">
    <property type="entry name" value="Class II aaRS and biotin synthetases"/>
    <property type="match status" value="1"/>
</dbReference>
<evidence type="ECO:0000256" key="3">
    <source>
        <dbReference type="HAMAP-Rule" id="MF_02119"/>
    </source>
</evidence>